<dbReference type="InterPro" id="IPR011006">
    <property type="entry name" value="CheY-like_superfamily"/>
</dbReference>
<dbReference type="Gene3D" id="3.30.450.40">
    <property type="match status" value="1"/>
</dbReference>
<dbReference type="InterPro" id="IPR005561">
    <property type="entry name" value="ANTAR"/>
</dbReference>
<dbReference type="GO" id="GO:0003723">
    <property type="term" value="F:RNA binding"/>
    <property type="evidence" value="ECO:0007669"/>
    <property type="project" value="InterPro"/>
</dbReference>
<dbReference type="PROSITE" id="PS50921">
    <property type="entry name" value="ANTAR"/>
    <property type="match status" value="1"/>
</dbReference>
<keyword evidence="2" id="KW-0418">Kinase</keyword>
<keyword evidence="4" id="KW-0804">Transcription</keyword>
<dbReference type="RefSeq" id="WP_251918817.1">
    <property type="nucleotide sequence ID" value="NZ_JAMRXG010000033.1"/>
</dbReference>
<dbReference type="AlphaFoldDB" id="A0A9X2J1L7"/>
<comment type="caution">
    <text evidence="6">The sequence shown here is derived from an EMBL/GenBank/DDBJ whole genome shotgun (WGS) entry which is preliminary data.</text>
</comment>
<dbReference type="SUPFAM" id="SSF55781">
    <property type="entry name" value="GAF domain-like"/>
    <property type="match status" value="1"/>
</dbReference>
<proteinExistence type="predicted"/>
<sequence length="245" mass="26560">MNEHSIRRPPSDELAAAYAAASGLLLSEHTVSAALAVISSLAVDVLPPSCGAGISLLDDRGCRTTSAATDPIVERADLVQYELGEGPCLSAWADHVLIRIDNLGREQRWPQWVPRAVDLGLAASLSAPVLAAGQCLGAIKVYSQRPHAYGATGESLLRRFAEQTSILLVHMHTAQTAQRLSADLQHALQTRDTIAVARGILVARHRIDPDHAYRRLIDLSEREHLSLRQIAQRIVDSSARPAEQQ</sequence>
<protein>
    <submittedName>
        <fullName evidence="6">GAF and ANTAR domain-containing protein</fullName>
    </submittedName>
</protein>
<evidence type="ECO:0000256" key="4">
    <source>
        <dbReference type="ARBA" id="ARBA00023163"/>
    </source>
</evidence>
<name>A0A9X2J1L7_9NOCA</name>
<dbReference type="SMART" id="SM01012">
    <property type="entry name" value="ANTAR"/>
    <property type="match status" value="1"/>
</dbReference>
<dbReference type="EMBL" id="JAMRXG010000033">
    <property type="protein sequence ID" value="MCM6779004.1"/>
    <property type="molecule type" value="Genomic_DNA"/>
</dbReference>
<dbReference type="Pfam" id="PF03861">
    <property type="entry name" value="ANTAR"/>
    <property type="match status" value="1"/>
</dbReference>
<dbReference type="Pfam" id="PF13185">
    <property type="entry name" value="GAF_2"/>
    <property type="match status" value="1"/>
</dbReference>
<evidence type="ECO:0000313" key="7">
    <source>
        <dbReference type="Proteomes" id="UP001139157"/>
    </source>
</evidence>
<gene>
    <name evidence="6" type="ORF">NDR86_36560</name>
</gene>
<reference evidence="6" key="1">
    <citation type="submission" date="2022-06" db="EMBL/GenBank/DDBJ databases">
        <title>Novel species in genus nocardia.</title>
        <authorList>
            <person name="Li F."/>
        </authorList>
    </citation>
    <scope>NUCLEOTIDE SEQUENCE</scope>
    <source>
        <strain evidence="6">CDC141</strain>
    </source>
</reference>
<evidence type="ECO:0000259" key="5">
    <source>
        <dbReference type="PROSITE" id="PS50921"/>
    </source>
</evidence>
<dbReference type="InterPro" id="IPR003018">
    <property type="entry name" value="GAF"/>
</dbReference>
<evidence type="ECO:0000313" key="6">
    <source>
        <dbReference type="EMBL" id="MCM6779004.1"/>
    </source>
</evidence>
<dbReference type="InterPro" id="IPR036388">
    <property type="entry name" value="WH-like_DNA-bd_sf"/>
</dbReference>
<keyword evidence="1" id="KW-0808">Transferase</keyword>
<dbReference type="Gene3D" id="1.10.10.10">
    <property type="entry name" value="Winged helix-like DNA-binding domain superfamily/Winged helix DNA-binding domain"/>
    <property type="match status" value="1"/>
</dbReference>
<accession>A0A9X2J1L7</accession>
<evidence type="ECO:0000256" key="1">
    <source>
        <dbReference type="ARBA" id="ARBA00022679"/>
    </source>
</evidence>
<dbReference type="SUPFAM" id="SSF52172">
    <property type="entry name" value="CheY-like"/>
    <property type="match status" value="1"/>
</dbReference>
<keyword evidence="7" id="KW-1185">Reference proteome</keyword>
<keyword evidence="3" id="KW-0805">Transcription regulation</keyword>
<dbReference type="Proteomes" id="UP001139157">
    <property type="component" value="Unassembled WGS sequence"/>
</dbReference>
<feature type="domain" description="ANTAR" evidence="5">
    <location>
        <begin position="174"/>
        <end position="235"/>
    </location>
</feature>
<organism evidence="6 7">
    <name type="scientific">Nocardia pulmonis</name>
    <dbReference type="NCBI Taxonomy" id="2951408"/>
    <lineage>
        <taxon>Bacteria</taxon>
        <taxon>Bacillati</taxon>
        <taxon>Actinomycetota</taxon>
        <taxon>Actinomycetes</taxon>
        <taxon>Mycobacteriales</taxon>
        <taxon>Nocardiaceae</taxon>
        <taxon>Nocardia</taxon>
    </lineage>
</organism>
<dbReference type="InterPro" id="IPR012074">
    <property type="entry name" value="GAF_ANTAR"/>
</dbReference>
<evidence type="ECO:0000256" key="2">
    <source>
        <dbReference type="ARBA" id="ARBA00022777"/>
    </source>
</evidence>
<evidence type="ECO:0000256" key="3">
    <source>
        <dbReference type="ARBA" id="ARBA00023015"/>
    </source>
</evidence>
<dbReference type="InterPro" id="IPR029016">
    <property type="entry name" value="GAF-like_dom_sf"/>
</dbReference>
<dbReference type="GO" id="GO:0016301">
    <property type="term" value="F:kinase activity"/>
    <property type="evidence" value="ECO:0007669"/>
    <property type="project" value="UniProtKB-KW"/>
</dbReference>
<dbReference type="PIRSF" id="PIRSF036625">
    <property type="entry name" value="GAF_ANTAR"/>
    <property type="match status" value="1"/>
</dbReference>
<dbReference type="SMART" id="SM00065">
    <property type="entry name" value="GAF"/>
    <property type="match status" value="1"/>
</dbReference>